<dbReference type="PRINTS" id="PR00038">
    <property type="entry name" value="HTHLUXR"/>
</dbReference>
<dbReference type="GO" id="GO:0006355">
    <property type="term" value="P:regulation of DNA-templated transcription"/>
    <property type="evidence" value="ECO:0007669"/>
    <property type="project" value="InterPro"/>
</dbReference>
<dbReference type="Proteomes" id="UP000054370">
    <property type="component" value="Unassembled WGS sequence"/>
</dbReference>
<dbReference type="InterPro" id="IPR036388">
    <property type="entry name" value="WH-like_DNA-bd_sf"/>
</dbReference>
<keyword evidence="2 7" id="KW-0238">DNA-binding</keyword>
<dbReference type="OrthoDB" id="561214at2"/>
<keyword evidence="3" id="KW-0804">Transcription</keyword>
<protein>
    <submittedName>
        <fullName evidence="7">DNA-binding response regulator</fullName>
    </submittedName>
    <submittedName>
        <fullName evidence="5">Response regulator transcription factor</fullName>
    </submittedName>
</protein>
<dbReference type="Proteomes" id="UP000863257">
    <property type="component" value="Unassembled WGS sequence"/>
</dbReference>
<gene>
    <name evidence="7" type="ORF">AL548_017990</name>
    <name evidence="5" type="ORF">I7730_18800</name>
    <name evidence="6" type="ORF">J0J18_15960</name>
</gene>
<dbReference type="InterPro" id="IPR000792">
    <property type="entry name" value="Tscrpt_reg_LuxR_C"/>
</dbReference>
<dbReference type="SMART" id="SM00421">
    <property type="entry name" value="HTH_LUXR"/>
    <property type="match status" value="1"/>
</dbReference>
<dbReference type="PANTHER" id="PTHR44688">
    <property type="entry name" value="DNA-BINDING TRANSCRIPTIONAL ACTIVATOR DEVR_DOSR"/>
    <property type="match status" value="1"/>
</dbReference>
<dbReference type="PANTHER" id="PTHR44688:SF16">
    <property type="entry name" value="DNA-BINDING TRANSCRIPTIONAL ACTIVATOR DEVR_DOSR"/>
    <property type="match status" value="1"/>
</dbReference>
<comment type="caution">
    <text evidence="5">The sequence shown here is derived from an EMBL/GenBank/DDBJ whole genome shotgun (WGS) entry which is preliminary data.</text>
</comment>
<evidence type="ECO:0000313" key="6">
    <source>
        <dbReference type="EMBL" id="MBN8123242.1"/>
    </source>
</evidence>
<reference evidence="5" key="2">
    <citation type="journal article" date="2018" name="Genome Biol.">
        <title>SKESA: strategic k-mer extension for scrupulous assemblies.</title>
        <authorList>
            <person name="Souvorov A."/>
            <person name="Agarwala R."/>
            <person name="Lipman D.J."/>
        </authorList>
    </citation>
    <scope>NUCLEOTIDE SEQUENCE</scope>
    <source>
        <strain evidence="5">BCW_3452</strain>
    </source>
</reference>
<dbReference type="PROSITE" id="PS00622">
    <property type="entry name" value="HTH_LUXR_1"/>
    <property type="match status" value="1"/>
</dbReference>
<dbReference type="CDD" id="cd06170">
    <property type="entry name" value="LuxR_C_like"/>
    <property type="match status" value="1"/>
</dbReference>
<evidence type="ECO:0000313" key="5">
    <source>
        <dbReference type="EMBL" id="HAS8541842.1"/>
    </source>
</evidence>
<dbReference type="AlphaFoldDB" id="A0A087JJZ7"/>
<keyword evidence="1" id="KW-0805">Transcription regulation</keyword>
<evidence type="ECO:0000313" key="8">
    <source>
        <dbReference type="Proteomes" id="UP000054370"/>
    </source>
</evidence>
<dbReference type="GO" id="GO:0003677">
    <property type="term" value="F:DNA binding"/>
    <property type="evidence" value="ECO:0007669"/>
    <property type="project" value="UniProtKB-KW"/>
</dbReference>
<reference evidence="6" key="4">
    <citation type="submission" date="2021-03" db="EMBL/GenBank/DDBJ databases">
        <title>Study of the foodborne Vibrio vulnificus isolates from China.</title>
        <authorList>
            <person name="Zheng Z."/>
            <person name="Ye L."/>
        </authorList>
    </citation>
    <scope>NUCLEOTIDE SEQUENCE</scope>
    <source>
        <strain evidence="6">Vv1582</strain>
    </source>
</reference>
<dbReference type="EMBL" id="LOSH02000004">
    <property type="protein sequence ID" value="PNM69233.1"/>
    <property type="molecule type" value="Genomic_DNA"/>
</dbReference>
<dbReference type="PROSITE" id="PS50043">
    <property type="entry name" value="HTH_LUXR_2"/>
    <property type="match status" value="1"/>
</dbReference>
<evidence type="ECO:0000256" key="1">
    <source>
        <dbReference type="ARBA" id="ARBA00023015"/>
    </source>
</evidence>
<evidence type="ECO:0000313" key="9">
    <source>
        <dbReference type="Proteomes" id="UP000863257"/>
    </source>
</evidence>
<evidence type="ECO:0000313" key="7">
    <source>
        <dbReference type="EMBL" id="PNM69233.1"/>
    </source>
</evidence>
<sequence>MKEPYKVWVISNDPEWSGLVVAGLSHTFTGYEFAIQASLESLWQLSDNELVIYDRQTLGNPSQHLISPTTRGGAWILANATQQDLDGVKGLISLGWFGFLESEKTLENLHKAIRMVASGQLWFSREAMSYALRNIVRSQATTSCSLDVVGSKYELSGKEQKVFLYLLQGYSNKEISDQMNVSLSTVKSHVSHILCKTGKQSRSQLATLMIE</sequence>
<dbReference type="Gene3D" id="3.40.50.2300">
    <property type="match status" value="1"/>
</dbReference>
<reference evidence="5" key="3">
    <citation type="submission" date="2019-01" db="EMBL/GenBank/DDBJ databases">
        <authorList>
            <consortium name="NCBI Pathogen Detection Project"/>
        </authorList>
    </citation>
    <scope>NUCLEOTIDE SEQUENCE</scope>
    <source>
        <strain evidence="5">BCW_3452</strain>
    </source>
</reference>
<evidence type="ECO:0000259" key="4">
    <source>
        <dbReference type="PROSITE" id="PS50043"/>
    </source>
</evidence>
<dbReference type="Gene3D" id="1.10.10.10">
    <property type="entry name" value="Winged helix-like DNA-binding domain superfamily/Winged helix DNA-binding domain"/>
    <property type="match status" value="1"/>
</dbReference>
<proteinExistence type="predicted"/>
<accession>A0A087JJZ7</accession>
<organism evidence="5 9">
    <name type="scientific">Vibrio vulnificus</name>
    <dbReference type="NCBI Taxonomy" id="672"/>
    <lineage>
        <taxon>Bacteria</taxon>
        <taxon>Pseudomonadati</taxon>
        <taxon>Pseudomonadota</taxon>
        <taxon>Gammaproteobacteria</taxon>
        <taxon>Vibrionales</taxon>
        <taxon>Vibrionaceae</taxon>
        <taxon>Vibrio</taxon>
    </lineage>
</organism>
<feature type="domain" description="HTH luxR-type" evidence="4">
    <location>
        <begin position="148"/>
        <end position="211"/>
    </location>
</feature>
<name>A0A087JJZ7_VIBVL</name>
<dbReference type="InterPro" id="IPR016032">
    <property type="entry name" value="Sig_transdc_resp-reg_C-effctor"/>
</dbReference>
<evidence type="ECO:0000256" key="3">
    <source>
        <dbReference type="ARBA" id="ARBA00023163"/>
    </source>
</evidence>
<evidence type="ECO:0000256" key="2">
    <source>
        <dbReference type="ARBA" id="ARBA00023125"/>
    </source>
</evidence>
<dbReference type="Pfam" id="PF00196">
    <property type="entry name" value="GerE"/>
    <property type="match status" value="1"/>
</dbReference>
<dbReference type="Proteomes" id="UP000664056">
    <property type="component" value="Unassembled WGS sequence"/>
</dbReference>
<keyword evidence="8" id="KW-1185">Reference proteome</keyword>
<dbReference type="EMBL" id="DACRBY010000026">
    <property type="protein sequence ID" value="HAS8541842.1"/>
    <property type="molecule type" value="Genomic_DNA"/>
</dbReference>
<dbReference type="SUPFAM" id="SSF46894">
    <property type="entry name" value="C-terminal effector domain of the bipartite response regulators"/>
    <property type="match status" value="1"/>
</dbReference>
<reference evidence="7 8" key="1">
    <citation type="submission" date="2017-12" db="EMBL/GenBank/DDBJ databases">
        <title>FDA dAtabase for Regulatory Grade micrObial Sequences (FDA-ARGOS): Supporting development and validation of Infectious Disease Dx tests.</title>
        <authorList>
            <person name="Hoffmann M."/>
            <person name="Allard M."/>
            <person name="Evans P."/>
            <person name="Brown E."/>
            <person name="Tallon L.J."/>
            <person name="Sadzewicz L."/>
            <person name="Sengamalay N."/>
            <person name="Ott S."/>
            <person name="Godinez A."/>
            <person name="Nagaraj S."/>
            <person name="Vavikolanu K."/>
            <person name="Aluvathingal J."/>
            <person name="Nadendla S."/>
            <person name="Hobson J."/>
            <person name="Sichtig H."/>
        </authorList>
    </citation>
    <scope>NUCLEOTIDE SEQUENCE [LARGE SCALE GENOMIC DNA]</scope>
    <source>
        <strain evidence="8">ATCC 29307</strain>
        <strain evidence="7">FDAARGOS_118</strain>
    </source>
</reference>
<dbReference type="EMBL" id="JAFKOQ010000011">
    <property type="protein sequence ID" value="MBN8123242.1"/>
    <property type="molecule type" value="Genomic_DNA"/>
</dbReference>